<dbReference type="OrthoDB" id="1470350at2759"/>
<evidence type="ECO:0000256" key="1">
    <source>
        <dbReference type="ARBA" id="ARBA00001971"/>
    </source>
</evidence>
<accession>A0A1F8ADC0</accession>
<dbReference type="GO" id="GO:0020037">
    <property type="term" value="F:heme binding"/>
    <property type="evidence" value="ECO:0007669"/>
    <property type="project" value="InterPro"/>
</dbReference>
<dbReference type="RefSeq" id="XP_022393399.1">
    <property type="nucleotide sequence ID" value="XM_022528920.1"/>
</dbReference>
<feature type="binding site" description="axial binding residue" evidence="8">
    <location>
        <position position="453"/>
    </location>
    <ligand>
        <name>heme</name>
        <dbReference type="ChEBI" id="CHEBI:30413"/>
    </ligand>
    <ligandPart>
        <name>Fe</name>
        <dbReference type="ChEBI" id="CHEBI:18248"/>
    </ligandPart>
</feature>
<dbReference type="Proteomes" id="UP000179179">
    <property type="component" value="Unassembled WGS sequence"/>
</dbReference>
<dbReference type="PROSITE" id="PS00086">
    <property type="entry name" value="CYTOCHROME_P450"/>
    <property type="match status" value="1"/>
</dbReference>
<dbReference type="PANTHER" id="PTHR24305">
    <property type="entry name" value="CYTOCHROME P450"/>
    <property type="match status" value="1"/>
</dbReference>
<dbReference type="STRING" id="109264.A0A1F8ADC0"/>
<dbReference type="Pfam" id="PF00067">
    <property type="entry name" value="p450"/>
    <property type="match status" value="1"/>
</dbReference>
<name>A0A1F8ADC0_9EURO</name>
<evidence type="ECO:0000256" key="9">
    <source>
        <dbReference type="RuleBase" id="RU000461"/>
    </source>
</evidence>
<protein>
    <submittedName>
        <fullName evidence="10">Cytochrome P450 monooxygenase</fullName>
    </submittedName>
</protein>
<dbReference type="GeneID" id="34445180"/>
<keyword evidence="3 8" id="KW-0349">Heme</keyword>
<dbReference type="InterPro" id="IPR002401">
    <property type="entry name" value="Cyt_P450_E_grp-I"/>
</dbReference>
<proteinExistence type="inferred from homology"/>
<dbReference type="CDD" id="cd11058">
    <property type="entry name" value="CYP60B-like"/>
    <property type="match status" value="1"/>
</dbReference>
<evidence type="ECO:0000256" key="4">
    <source>
        <dbReference type="ARBA" id="ARBA00022723"/>
    </source>
</evidence>
<sequence>MSHFVSEIVRYALYNSSRAAADSLSLRKATTTALLMGVTYCIMIGIYRLTLHPLAKYPGPKLAAVTRLWHSYHLCRGDIVSALARAHEIHGPVLRIAPDEVLFTSSRAWDDIYGARPGKPEMEKDTPLYKGPTAPHSIVTVDGELHRLYRRLLVRGFSATALREQEPVIQRNINLLIEKLHEEVTAGKTPEMTAWFNYATFDLIGELAFGETYGCLENSHYHPWVEMILEVMKLRAVTHAVGYYPWIFHLLMCFVPRSLREKFVTHRKCTHDKVQRRMERKIHYKDLATDLFDPQNGLERYQIDGICSTLIIAGSETTSTALSATLYFLTQNENAKRRVIGEIRSRFNRVGDMNSIRVNQLQYLSACINEALRIFPPGPAVFPRRVPQGGDFIDGHWIPGGTQVGIAHFCINRSRRNFIDPDKFIPERWLGDVAYQTDDRHAMQAFSYGPRNCIAHNLAHLEMRLVLARLIWEFDWELTPGSEGWEDALVFNVWRTKPLKIKFTPVIRCGPRERIEVKAA</sequence>
<dbReference type="AlphaFoldDB" id="A0A1F8ADC0"/>
<dbReference type="PANTHER" id="PTHR24305:SF210">
    <property type="entry name" value="CYTOCHROME P450 MONOOXYGENASE ASQL-RELATED"/>
    <property type="match status" value="1"/>
</dbReference>
<keyword evidence="5 9" id="KW-0560">Oxidoreductase</keyword>
<dbReference type="PRINTS" id="PR00385">
    <property type="entry name" value="P450"/>
</dbReference>
<dbReference type="GO" id="GO:0016705">
    <property type="term" value="F:oxidoreductase activity, acting on paired donors, with incorporation or reduction of molecular oxygen"/>
    <property type="evidence" value="ECO:0007669"/>
    <property type="project" value="InterPro"/>
</dbReference>
<keyword evidence="7 9" id="KW-0503">Monooxygenase</keyword>
<evidence type="ECO:0000313" key="10">
    <source>
        <dbReference type="EMBL" id="OGM49682.1"/>
    </source>
</evidence>
<dbReference type="InterPro" id="IPR050121">
    <property type="entry name" value="Cytochrome_P450_monoxygenase"/>
</dbReference>
<reference evidence="10 11" key="1">
    <citation type="journal article" date="2016" name="Genome Biol. Evol.">
        <title>Draft genome sequence of an aflatoxigenic Aspergillus species, A. bombycis.</title>
        <authorList>
            <person name="Moore G.G."/>
            <person name="Mack B.M."/>
            <person name="Beltz S.B."/>
            <person name="Gilbert M.K."/>
        </authorList>
    </citation>
    <scope>NUCLEOTIDE SEQUENCE [LARGE SCALE GENOMIC DNA]</scope>
    <source>
        <strain evidence="11">NRRL 26010</strain>
    </source>
</reference>
<organism evidence="10 11">
    <name type="scientific">Aspergillus bombycis</name>
    <dbReference type="NCBI Taxonomy" id="109264"/>
    <lineage>
        <taxon>Eukaryota</taxon>
        <taxon>Fungi</taxon>
        <taxon>Dikarya</taxon>
        <taxon>Ascomycota</taxon>
        <taxon>Pezizomycotina</taxon>
        <taxon>Eurotiomycetes</taxon>
        <taxon>Eurotiomycetidae</taxon>
        <taxon>Eurotiales</taxon>
        <taxon>Aspergillaceae</taxon>
        <taxon>Aspergillus</taxon>
    </lineage>
</organism>
<dbReference type="EMBL" id="LYCR01000007">
    <property type="protein sequence ID" value="OGM49682.1"/>
    <property type="molecule type" value="Genomic_DNA"/>
</dbReference>
<keyword evidence="4 8" id="KW-0479">Metal-binding</keyword>
<dbReference type="GO" id="GO:0004497">
    <property type="term" value="F:monooxygenase activity"/>
    <property type="evidence" value="ECO:0007669"/>
    <property type="project" value="UniProtKB-KW"/>
</dbReference>
<dbReference type="SUPFAM" id="SSF48264">
    <property type="entry name" value="Cytochrome P450"/>
    <property type="match status" value="1"/>
</dbReference>
<evidence type="ECO:0000256" key="6">
    <source>
        <dbReference type="ARBA" id="ARBA00023004"/>
    </source>
</evidence>
<evidence type="ECO:0000256" key="8">
    <source>
        <dbReference type="PIRSR" id="PIRSR602401-1"/>
    </source>
</evidence>
<keyword evidence="11" id="KW-1185">Reference proteome</keyword>
<dbReference type="InterPro" id="IPR001128">
    <property type="entry name" value="Cyt_P450"/>
</dbReference>
<evidence type="ECO:0000313" key="11">
    <source>
        <dbReference type="Proteomes" id="UP000179179"/>
    </source>
</evidence>
<dbReference type="InterPro" id="IPR036396">
    <property type="entry name" value="Cyt_P450_sf"/>
</dbReference>
<dbReference type="InterPro" id="IPR017972">
    <property type="entry name" value="Cyt_P450_CS"/>
</dbReference>
<evidence type="ECO:0000256" key="5">
    <source>
        <dbReference type="ARBA" id="ARBA00023002"/>
    </source>
</evidence>
<evidence type="ECO:0000256" key="3">
    <source>
        <dbReference type="ARBA" id="ARBA00022617"/>
    </source>
</evidence>
<dbReference type="GO" id="GO:0005506">
    <property type="term" value="F:iron ion binding"/>
    <property type="evidence" value="ECO:0007669"/>
    <property type="project" value="InterPro"/>
</dbReference>
<comment type="cofactor">
    <cofactor evidence="1 8">
        <name>heme</name>
        <dbReference type="ChEBI" id="CHEBI:30413"/>
    </cofactor>
</comment>
<dbReference type="PRINTS" id="PR00463">
    <property type="entry name" value="EP450I"/>
</dbReference>
<gene>
    <name evidence="10" type="ORF">ABOM_001790</name>
</gene>
<dbReference type="Gene3D" id="1.10.630.10">
    <property type="entry name" value="Cytochrome P450"/>
    <property type="match status" value="1"/>
</dbReference>
<comment type="caution">
    <text evidence="10">The sequence shown here is derived from an EMBL/GenBank/DDBJ whole genome shotgun (WGS) entry which is preliminary data.</text>
</comment>
<keyword evidence="6 8" id="KW-0408">Iron</keyword>
<evidence type="ECO:0000256" key="2">
    <source>
        <dbReference type="ARBA" id="ARBA00010617"/>
    </source>
</evidence>
<comment type="similarity">
    <text evidence="2 9">Belongs to the cytochrome P450 family.</text>
</comment>
<evidence type="ECO:0000256" key="7">
    <source>
        <dbReference type="ARBA" id="ARBA00023033"/>
    </source>
</evidence>